<dbReference type="AlphaFoldDB" id="A0A0D0B4U0"/>
<dbReference type="Proteomes" id="UP000054485">
    <property type="component" value="Unassembled WGS sequence"/>
</dbReference>
<dbReference type="InParanoid" id="A0A0D0B4U0"/>
<reference evidence="1 2" key="1">
    <citation type="submission" date="2014-04" db="EMBL/GenBank/DDBJ databases">
        <authorList>
            <consortium name="DOE Joint Genome Institute"/>
            <person name="Kuo A."/>
            <person name="Ruytinx J."/>
            <person name="Rineau F."/>
            <person name="Colpaert J."/>
            <person name="Kohler A."/>
            <person name="Nagy L.G."/>
            <person name="Floudas D."/>
            <person name="Copeland A."/>
            <person name="Barry K.W."/>
            <person name="Cichocki N."/>
            <person name="Veneault-Fourrey C."/>
            <person name="LaButti K."/>
            <person name="Lindquist E.A."/>
            <person name="Lipzen A."/>
            <person name="Lundell T."/>
            <person name="Morin E."/>
            <person name="Murat C."/>
            <person name="Sun H."/>
            <person name="Tunlid A."/>
            <person name="Henrissat B."/>
            <person name="Grigoriev I.V."/>
            <person name="Hibbett D.S."/>
            <person name="Martin F."/>
            <person name="Nordberg H.P."/>
            <person name="Cantor M.N."/>
            <person name="Hua S.X."/>
        </authorList>
    </citation>
    <scope>NUCLEOTIDE SEQUENCE [LARGE SCALE GENOMIC DNA]</scope>
    <source>
        <strain evidence="1 2">UH-Slu-Lm8-n1</strain>
    </source>
</reference>
<proteinExistence type="predicted"/>
<dbReference type="HOGENOM" id="CLU_2607587_0_0_1"/>
<accession>A0A0D0B4U0</accession>
<gene>
    <name evidence="1" type="ORF">CY34DRAFT_805998</name>
</gene>
<name>A0A0D0B4U0_9AGAM</name>
<evidence type="ECO:0000313" key="1">
    <source>
        <dbReference type="EMBL" id="KIK41482.1"/>
    </source>
</evidence>
<sequence>MSVLPVSSRILMIMYQGKRYYKTGIQVELSEQISRITGYNSKLAVPYDIYQQAVLCRKMVAGHSAEGEEMWSRIRRGIY</sequence>
<organism evidence="1 2">
    <name type="scientific">Suillus luteus UH-Slu-Lm8-n1</name>
    <dbReference type="NCBI Taxonomy" id="930992"/>
    <lineage>
        <taxon>Eukaryota</taxon>
        <taxon>Fungi</taxon>
        <taxon>Dikarya</taxon>
        <taxon>Basidiomycota</taxon>
        <taxon>Agaricomycotina</taxon>
        <taxon>Agaricomycetes</taxon>
        <taxon>Agaricomycetidae</taxon>
        <taxon>Boletales</taxon>
        <taxon>Suillineae</taxon>
        <taxon>Suillaceae</taxon>
        <taxon>Suillus</taxon>
    </lineage>
</organism>
<protein>
    <submittedName>
        <fullName evidence="1">Uncharacterized protein</fullName>
    </submittedName>
</protein>
<dbReference type="EMBL" id="KN835267">
    <property type="protein sequence ID" value="KIK41482.1"/>
    <property type="molecule type" value="Genomic_DNA"/>
</dbReference>
<evidence type="ECO:0000313" key="2">
    <source>
        <dbReference type="Proteomes" id="UP000054485"/>
    </source>
</evidence>
<keyword evidence="2" id="KW-1185">Reference proteome</keyword>
<reference evidence="2" key="2">
    <citation type="submission" date="2015-01" db="EMBL/GenBank/DDBJ databases">
        <title>Evolutionary Origins and Diversification of the Mycorrhizal Mutualists.</title>
        <authorList>
            <consortium name="DOE Joint Genome Institute"/>
            <consortium name="Mycorrhizal Genomics Consortium"/>
            <person name="Kohler A."/>
            <person name="Kuo A."/>
            <person name="Nagy L.G."/>
            <person name="Floudas D."/>
            <person name="Copeland A."/>
            <person name="Barry K.W."/>
            <person name="Cichocki N."/>
            <person name="Veneault-Fourrey C."/>
            <person name="LaButti K."/>
            <person name="Lindquist E.A."/>
            <person name="Lipzen A."/>
            <person name="Lundell T."/>
            <person name="Morin E."/>
            <person name="Murat C."/>
            <person name="Riley R."/>
            <person name="Ohm R."/>
            <person name="Sun H."/>
            <person name="Tunlid A."/>
            <person name="Henrissat B."/>
            <person name="Grigoriev I.V."/>
            <person name="Hibbett D.S."/>
            <person name="Martin F."/>
        </authorList>
    </citation>
    <scope>NUCLEOTIDE SEQUENCE [LARGE SCALE GENOMIC DNA]</scope>
    <source>
        <strain evidence="2">UH-Slu-Lm8-n1</strain>
    </source>
</reference>